<dbReference type="AlphaFoldDB" id="A0A6A6UFL2"/>
<dbReference type="PANTHER" id="PTHR28088">
    <property type="entry name" value="TRANSCRIPTIONAL ACTIVATOR HAA1-RELATED"/>
    <property type="match status" value="1"/>
</dbReference>
<evidence type="ECO:0000256" key="6">
    <source>
        <dbReference type="ARBA" id="ARBA00023163"/>
    </source>
</evidence>
<reference evidence="10" key="1">
    <citation type="journal article" date="2020" name="Stud. Mycol.">
        <title>101 Dothideomycetes genomes: a test case for predicting lifestyles and emergence of pathogens.</title>
        <authorList>
            <person name="Haridas S."/>
            <person name="Albert R."/>
            <person name="Binder M."/>
            <person name="Bloem J."/>
            <person name="Labutti K."/>
            <person name="Salamov A."/>
            <person name="Andreopoulos B."/>
            <person name="Baker S."/>
            <person name="Barry K."/>
            <person name="Bills G."/>
            <person name="Bluhm B."/>
            <person name="Cannon C."/>
            <person name="Castanera R."/>
            <person name="Culley D."/>
            <person name="Daum C."/>
            <person name="Ezra D."/>
            <person name="Gonzalez J."/>
            <person name="Henrissat B."/>
            <person name="Kuo A."/>
            <person name="Liang C."/>
            <person name="Lipzen A."/>
            <person name="Lutzoni F."/>
            <person name="Magnuson J."/>
            <person name="Mondo S."/>
            <person name="Nolan M."/>
            <person name="Ohm R."/>
            <person name="Pangilinan J."/>
            <person name="Park H.-J."/>
            <person name="Ramirez L."/>
            <person name="Alfaro M."/>
            <person name="Sun H."/>
            <person name="Tritt A."/>
            <person name="Yoshinaga Y."/>
            <person name="Zwiers L.-H."/>
            <person name="Turgeon B."/>
            <person name="Goodwin S."/>
            <person name="Spatafora J."/>
            <person name="Crous P."/>
            <person name="Grigoriev I."/>
        </authorList>
    </citation>
    <scope>NUCLEOTIDE SEQUENCE</scope>
    <source>
        <strain evidence="10">CBS 115976</strain>
    </source>
</reference>
<sequence length="559" mass="60067">MPVLTVNGEKKKVACGPCIRGHRSSKCAHKDRVLIEVRKPGRPLGTCPHPAGSCGCERVVINYMIPRERSNPMMSPGLPSNLQPASRVQKKSQRSVANLNQTAVQKVISGDPDALAQLARFPTESFPHASDDSSEPPSTASSSSSTPRIDAIHTPQSSVYSENASQPGNDHRWQGGWTGYDGGLQSAQGPGQPIQPPQQQEPSSCCCPEPKESPTPRVAEAPQTPGHPMYQIPSSTHPQPFPHAHQFQSAPLAHQGYATQSGAPFTQPDFPSFEFDIGCGGMHLPSDSIQERIMAGGHSDCGCGDTCECFACMTHPNNNTTIKYVKYHQEILTRPAYLPEGFPPPATQFSSVNRVDYSLPFQYDPTHPPPAVLQSFPHNFGNHFAGQVPVGFAVPAWPTTAGPSVQIPHTPVTEMEGMHFGPVHSQLDPSMHAVTGIPSYLKHEPIARPQNGPSTAEERKDPNGKTRITSPLMTAAFDAESPADDDSSTLSPSSFLVQQFTLPGCDDITGTCQCGEGCKCSGCVTHSGHRSNEGGGETEDEFNNFLLDPAKEDLPSCCR</sequence>
<dbReference type="PROSITE" id="PS50073">
    <property type="entry name" value="COPPER_FIST_2"/>
    <property type="match status" value="1"/>
</dbReference>
<keyword evidence="4" id="KW-0186">Copper</keyword>
<keyword evidence="3" id="KW-0862">Zinc</keyword>
<gene>
    <name evidence="10" type="ORF">BT63DRAFT_454777</name>
</gene>
<dbReference type="Pfam" id="PF00649">
    <property type="entry name" value="Copper-fist"/>
    <property type="match status" value="1"/>
</dbReference>
<feature type="compositionally biased region" description="Low complexity" evidence="8">
    <location>
        <begin position="135"/>
        <end position="146"/>
    </location>
</feature>
<dbReference type="GO" id="GO:0005634">
    <property type="term" value="C:nucleus"/>
    <property type="evidence" value="ECO:0007669"/>
    <property type="project" value="UniProtKB-SubCell"/>
</dbReference>
<dbReference type="GO" id="GO:0006878">
    <property type="term" value="P:intracellular copper ion homeostasis"/>
    <property type="evidence" value="ECO:0007669"/>
    <property type="project" value="TreeGrafter"/>
</dbReference>
<dbReference type="SUPFAM" id="SSF57879">
    <property type="entry name" value="Zinc domain conserved in yeast copper-regulated transcription factors"/>
    <property type="match status" value="1"/>
</dbReference>
<dbReference type="PRINTS" id="PR00617">
    <property type="entry name" value="COPPERFIST"/>
</dbReference>
<protein>
    <recommendedName>
        <fullName evidence="9">Copper-fist domain-containing protein</fullName>
    </recommendedName>
</protein>
<comment type="subcellular location">
    <subcellularLocation>
        <location evidence="1">Nucleus</location>
    </subcellularLocation>
</comment>
<dbReference type="GO" id="GO:0000978">
    <property type="term" value="F:RNA polymerase II cis-regulatory region sequence-specific DNA binding"/>
    <property type="evidence" value="ECO:0007669"/>
    <property type="project" value="TreeGrafter"/>
</dbReference>
<dbReference type="PANTHER" id="PTHR28088:SF9">
    <property type="entry name" value="TRANSCRIPTION FACTOR GRISEA, PUTATIVE (AFU_ORTHOLOGUE AFUA_1G13190)-RELATED"/>
    <property type="match status" value="1"/>
</dbReference>
<dbReference type="GO" id="GO:0005507">
    <property type="term" value="F:copper ion binding"/>
    <property type="evidence" value="ECO:0007669"/>
    <property type="project" value="InterPro"/>
</dbReference>
<evidence type="ECO:0000256" key="1">
    <source>
        <dbReference type="ARBA" id="ARBA00004123"/>
    </source>
</evidence>
<dbReference type="Proteomes" id="UP000799302">
    <property type="component" value="Unassembled WGS sequence"/>
</dbReference>
<feature type="region of interest" description="Disordered" evidence="8">
    <location>
        <begin position="70"/>
        <end position="96"/>
    </location>
</feature>
<name>A0A6A6UFL2_9PEZI</name>
<dbReference type="OrthoDB" id="5600085at2759"/>
<feature type="region of interest" description="Disordered" evidence="8">
    <location>
        <begin position="125"/>
        <end position="240"/>
    </location>
</feature>
<evidence type="ECO:0000256" key="4">
    <source>
        <dbReference type="ARBA" id="ARBA00023008"/>
    </source>
</evidence>
<evidence type="ECO:0000256" key="7">
    <source>
        <dbReference type="ARBA" id="ARBA00023242"/>
    </source>
</evidence>
<feature type="compositionally biased region" description="Polar residues" evidence="8">
    <location>
        <begin position="154"/>
        <end position="168"/>
    </location>
</feature>
<feature type="compositionally biased region" description="Low complexity" evidence="8">
    <location>
        <begin position="188"/>
        <end position="203"/>
    </location>
</feature>
<evidence type="ECO:0000256" key="3">
    <source>
        <dbReference type="ARBA" id="ARBA00022833"/>
    </source>
</evidence>
<keyword evidence="5" id="KW-0805">Transcription regulation</keyword>
<feature type="region of interest" description="Disordered" evidence="8">
    <location>
        <begin position="443"/>
        <end position="469"/>
    </location>
</feature>
<dbReference type="Gene3D" id="3.90.430.10">
    <property type="entry name" value="Copper fist DNA-binding domain"/>
    <property type="match status" value="1"/>
</dbReference>
<dbReference type="SMART" id="SM00412">
    <property type="entry name" value="Cu_FIST"/>
    <property type="match status" value="1"/>
</dbReference>
<keyword evidence="2" id="KW-0479">Metal-binding</keyword>
<dbReference type="InterPro" id="IPR036395">
    <property type="entry name" value="Cu_fist_DNA-bd_dom_sf"/>
</dbReference>
<dbReference type="InterPro" id="IPR051763">
    <property type="entry name" value="Copper_Homeo_Regul"/>
</dbReference>
<evidence type="ECO:0000313" key="11">
    <source>
        <dbReference type="Proteomes" id="UP000799302"/>
    </source>
</evidence>
<evidence type="ECO:0000256" key="5">
    <source>
        <dbReference type="ARBA" id="ARBA00023015"/>
    </source>
</evidence>
<keyword evidence="6" id="KW-0804">Transcription</keyword>
<dbReference type="GO" id="GO:0006879">
    <property type="term" value="P:intracellular iron ion homeostasis"/>
    <property type="evidence" value="ECO:0007669"/>
    <property type="project" value="TreeGrafter"/>
</dbReference>
<dbReference type="GO" id="GO:0045944">
    <property type="term" value="P:positive regulation of transcription by RNA polymerase II"/>
    <property type="evidence" value="ECO:0007669"/>
    <property type="project" value="TreeGrafter"/>
</dbReference>
<evidence type="ECO:0000256" key="2">
    <source>
        <dbReference type="ARBA" id="ARBA00022723"/>
    </source>
</evidence>
<dbReference type="InterPro" id="IPR001083">
    <property type="entry name" value="Cu_fist_DNA-bd_dom"/>
</dbReference>
<evidence type="ECO:0000259" key="9">
    <source>
        <dbReference type="PROSITE" id="PS50073"/>
    </source>
</evidence>
<proteinExistence type="predicted"/>
<keyword evidence="11" id="KW-1185">Reference proteome</keyword>
<dbReference type="FunFam" id="3.90.430.10:FF:000001">
    <property type="entry name" value="Copper fist DNA-binding protein"/>
    <property type="match status" value="1"/>
</dbReference>
<evidence type="ECO:0000256" key="8">
    <source>
        <dbReference type="SAM" id="MobiDB-lite"/>
    </source>
</evidence>
<keyword evidence="7" id="KW-0539">Nucleus</keyword>
<dbReference type="GO" id="GO:0000981">
    <property type="term" value="F:DNA-binding transcription factor activity, RNA polymerase II-specific"/>
    <property type="evidence" value="ECO:0007669"/>
    <property type="project" value="TreeGrafter"/>
</dbReference>
<dbReference type="SMART" id="SM01090">
    <property type="entry name" value="Copper-fist"/>
    <property type="match status" value="1"/>
</dbReference>
<organism evidence="10 11">
    <name type="scientific">Microthyrium microscopicum</name>
    <dbReference type="NCBI Taxonomy" id="703497"/>
    <lineage>
        <taxon>Eukaryota</taxon>
        <taxon>Fungi</taxon>
        <taxon>Dikarya</taxon>
        <taxon>Ascomycota</taxon>
        <taxon>Pezizomycotina</taxon>
        <taxon>Dothideomycetes</taxon>
        <taxon>Dothideomycetes incertae sedis</taxon>
        <taxon>Microthyriales</taxon>
        <taxon>Microthyriaceae</taxon>
        <taxon>Microthyrium</taxon>
    </lineage>
</organism>
<evidence type="ECO:0000313" key="10">
    <source>
        <dbReference type="EMBL" id="KAF2670590.1"/>
    </source>
</evidence>
<dbReference type="EMBL" id="MU004234">
    <property type="protein sequence ID" value="KAF2670590.1"/>
    <property type="molecule type" value="Genomic_DNA"/>
</dbReference>
<accession>A0A6A6UFL2</accession>
<feature type="domain" description="Copper-fist" evidence="9">
    <location>
        <begin position="12"/>
        <end position="44"/>
    </location>
</feature>